<dbReference type="EMBL" id="ML993599">
    <property type="protein sequence ID" value="KAF2165609.1"/>
    <property type="molecule type" value="Genomic_DNA"/>
</dbReference>
<accession>A0A6A6CIU0</accession>
<sequence length="103" mass="11081">MVAINISTLTAVLALITTITAAPVKLESDSLSVRSKLGPEFVHAGAEEGLQQINNDNDQYKAPRPNNPSGNHKNPDGQHLTGENLPRPQQPPPQAKKSRPQQS</sequence>
<evidence type="ECO:0000256" key="1">
    <source>
        <dbReference type="SAM" id="MobiDB-lite"/>
    </source>
</evidence>
<organism evidence="3 4">
    <name type="scientific">Zasmidium cellare ATCC 36951</name>
    <dbReference type="NCBI Taxonomy" id="1080233"/>
    <lineage>
        <taxon>Eukaryota</taxon>
        <taxon>Fungi</taxon>
        <taxon>Dikarya</taxon>
        <taxon>Ascomycota</taxon>
        <taxon>Pezizomycotina</taxon>
        <taxon>Dothideomycetes</taxon>
        <taxon>Dothideomycetidae</taxon>
        <taxon>Mycosphaerellales</taxon>
        <taxon>Mycosphaerellaceae</taxon>
        <taxon>Zasmidium</taxon>
    </lineage>
</organism>
<dbReference type="GeneID" id="54566297"/>
<reference evidence="3" key="1">
    <citation type="journal article" date="2020" name="Stud. Mycol.">
        <title>101 Dothideomycetes genomes: a test case for predicting lifestyles and emergence of pathogens.</title>
        <authorList>
            <person name="Haridas S."/>
            <person name="Albert R."/>
            <person name="Binder M."/>
            <person name="Bloem J."/>
            <person name="Labutti K."/>
            <person name="Salamov A."/>
            <person name="Andreopoulos B."/>
            <person name="Baker S."/>
            <person name="Barry K."/>
            <person name="Bills G."/>
            <person name="Bluhm B."/>
            <person name="Cannon C."/>
            <person name="Castanera R."/>
            <person name="Culley D."/>
            <person name="Daum C."/>
            <person name="Ezra D."/>
            <person name="Gonzalez J."/>
            <person name="Henrissat B."/>
            <person name="Kuo A."/>
            <person name="Liang C."/>
            <person name="Lipzen A."/>
            <person name="Lutzoni F."/>
            <person name="Magnuson J."/>
            <person name="Mondo S."/>
            <person name="Nolan M."/>
            <person name="Ohm R."/>
            <person name="Pangilinan J."/>
            <person name="Park H.-J."/>
            <person name="Ramirez L."/>
            <person name="Alfaro M."/>
            <person name="Sun H."/>
            <person name="Tritt A."/>
            <person name="Yoshinaga Y."/>
            <person name="Zwiers L.-H."/>
            <person name="Turgeon B."/>
            <person name="Goodwin S."/>
            <person name="Spatafora J."/>
            <person name="Crous P."/>
            <person name="Grigoriev I."/>
        </authorList>
    </citation>
    <scope>NUCLEOTIDE SEQUENCE</scope>
    <source>
        <strain evidence="3">ATCC 36951</strain>
    </source>
</reference>
<evidence type="ECO:0000313" key="4">
    <source>
        <dbReference type="Proteomes" id="UP000799537"/>
    </source>
</evidence>
<protein>
    <submittedName>
        <fullName evidence="3">Uncharacterized protein</fullName>
    </submittedName>
</protein>
<keyword evidence="4" id="KW-1185">Reference proteome</keyword>
<keyword evidence="2" id="KW-0732">Signal</keyword>
<evidence type="ECO:0000313" key="3">
    <source>
        <dbReference type="EMBL" id="KAF2165609.1"/>
    </source>
</evidence>
<feature type="signal peptide" evidence="2">
    <location>
        <begin position="1"/>
        <end position="21"/>
    </location>
</feature>
<proteinExistence type="predicted"/>
<feature type="region of interest" description="Disordered" evidence="1">
    <location>
        <begin position="43"/>
        <end position="103"/>
    </location>
</feature>
<dbReference type="RefSeq" id="XP_033666498.1">
    <property type="nucleotide sequence ID" value="XM_033813025.1"/>
</dbReference>
<evidence type="ECO:0000256" key="2">
    <source>
        <dbReference type="SAM" id="SignalP"/>
    </source>
</evidence>
<name>A0A6A6CIU0_ZASCE</name>
<dbReference type="Proteomes" id="UP000799537">
    <property type="component" value="Unassembled WGS sequence"/>
</dbReference>
<dbReference type="AlphaFoldDB" id="A0A6A6CIU0"/>
<feature type="chain" id="PRO_5025595768" evidence="2">
    <location>
        <begin position="22"/>
        <end position="103"/>
    </location>
</feature>
<gene>
    <name evidence="3" type="ORF">M409DRAFT_55506</name>
</gene>